<evidence type="ECO:0000313" key="2">
    <source>
        <dbReference type="EMBL" id="KAK8510160.1"/>
    </source>
</evidence>
<dbReference type="Proteomes" id="UP001472677">
    <property type="component" value="Unassembled WGS sequence"/>
</dbReference>
<comment type="caution">
    <text evidence="2">The sequence shown here is derived from an EMBL/GenBank/DDBJ whole genome shotgun (WGS) entry which is preliminary data.</text>
</comment>
<accession>A0ABR2BU39</accession>
<name>A0ABR2BU39_9ROSI</name>
<proteinExistence type="predicted"/>
<evidence type="ECO:0000256" key="1">
    <source>
        <dbReference type="SAM" id="MobiDB-lite"/>
    </source>
</evidence>
<dbReference type="EMBL" id="JBBPBM010000088">
    <property type="protein sequence ID" value="KAK8510160.1"/>
    <property type="molecule type" value="Genomic_DNA"/>
</dbReference>
<protein>
    <submittedName>
        <fullName evidence="2">Uncharacterized protein</fullName>
    </submittedName>
</protein>
<evidence type="ECO:0000313" key="3">
    <source>
        <dbReference type="Proteomes" id="UP001472677"/>
    </source>
</evidence>
<organism evidence="2 3">
    <name type="scientific">Hibiscus sabdariffa</name>
    <name type="common">roselle</name>
    <dbReference type="NCBI Taxonomy" id="183260"/>
    <lineage>
        <taxon>Eukaryota</taxon>
        <taxon>Viridiplantae</taxon>
        <taxon>Streptophyta</taxon>
        <taxon>Embryophyta</taxon>
        <taxon>Tracheophyta</taxon>
        <taxon>Spermatophyta</taxon>
        <taxon>Magnoliopsida</taxon>
        <taxon>eudicotyledons</taxon>
        <taxon>Gunneridae</taxon>
        <taxon>Pentapetalae</taxon>
        <taxon>rosids</taxon>
        <taxon>malvids</taxon>
        <taxon>Malvales</taxon>
        <taxon>Malvaceae</taxon>
        <taxon>Malvoideae</taxon>
        <taxon>Hibiscus</taxon>
    </lineage>
</organism>
<gene>
    <name evidence="2" type="ORF">V6N12_008035</name>
</gene>
<sequence>MSNLTSVRILFPSGEAENPSGIKARGTLNIPQHKHQRSDDRNLSENGAMSFLVHLGFDRLNSIKHITVKIPLVFVLSISRSYTSSLYFPSL</sequence>
<reference evidence="2 3" key="1">
    <citation type="journal article" date="2024" name="G3 (Bethesda)">
        <title>Genome assembly of Hibiscus sabdariffa L. provides insights into metabolisms of medicinal natural products.</title>
        <authorList>
            <person name="Kim T."/>
        </authorList>
    </citation>
    <scope>NUCLEOTIDE SEQUENCE [LARGE SCALE GENOMIC DNA]</scope>
    <source>
        <strain evidence="2">TK-2024</strain>
        <tissue evidence="2">Old leaves</tissue>
    </source>
</reference>
<keyword evidence="3" id="KW-1185">Reference proteome</keyword>
<feature type="region of interest" description="Disordered" evidence="1">
    <location>
        <begin position="14"/>
        <end position="42"/>
    </location>
</feature>